<protein>
    <submittedName>
        <fullName evidence="1">Uncharacterized protein</fullName>
    </submittedName>
</protein>
<sequence length="50" mass="5753">MCTTFSWVYAASECYDFHNLINCAFVISAPKKIKCHPCHPLLFQNKKVCT</sequence>
<gene>
    <name evidence="1" type="ORF">D0Y65_025000</name>
</gene>
<reference evidence="1 2" key="1">
    <citation type="submission" date="2018-09" db="EMBL/GenBank/DDBJ databases">
        <title>A high-quality reference genome of wild soybean provides a powerful tool to mine soybean genomes.</title>
        <authorList>
            <person name="Xie M."/>
            <person name="Chung C.Y.L."/>
            <person name="Li M.-W."/>
            <person name="Wong F.-L."/>
            <person name="Chan T.-F."/>
            <person name="Lam H.-M."/>
        </authorList>
    </citation>
    <scope>NUCLEOTIDE SEQUENCE [LARGE SCALE GENOMIC DNA]</scope>
    <source>
        <strain evidence="2">cv. W05</strain>
        <tissue evidence="1">Hypocotyl of etiolated seedlings</tissue>
    </source>
</reference>
<accession>A0A445J4Z3</accession>
<dbReference type="AlphaFoldDB" id="A0A445J4Z3"/>
<evidence type="ECO:0000313" key="1">
    <source>
        <dbReference type="EMBL" id="RZB93418.1"/>
    </source>
</evidence>
<organism evidence="1 2">
    <name type="scientific">Glycine soja</name>
    <name type="common">Wild soybean</name>
    <dbReference type="NCBI Taxonomy" id="3848"/>
    <lineage>
        <taxon>Eukaryota</taxon>
        <taxon>Viridiplantae</taxon>
        <taxon>Streptophyta</taxon>
        <taxon>Embryophyta</taxon>
        <taxon>Tracheophyta</taxon>
        <taxon>Spermatophyta</taxon>
        <taxon>Magnoliopsida</taxon>
        <taxon>eudicotyledons</taxon>
        <taxon>Gunneridae</taxon>
        <taxon>Pentapetalae</taxon>
        <taxon>rosids</taxon>
        <taxon>fabids</taxon>
        <taxon>Fabales</taxon>
        <taxon>Fabaceae</taxon>
        <taxon>Papilionoideae</taxon>
        <taxon>50 kb inversion clade</taxon>
        <taxon>NPAAA clade</taxon>
        <taxon>indigoferoid/millettioid clade</taxon>
        <taxon>Phaseoleae</taxon>
        <taxon>Glycine</taxon>
        <taxon>Glycine subgen. Soja</taxon>
    </lineage>
</organism>
<dbReference type="Proteomes" id="UP000289340">
    <property type="component" value="Chromosome 9"/>
</dbReference>
<dbReference type="EMBL" id="QZWG01000009">
    <property type="protein sequence ID" value="RZB93418.1"/>
    <property type="molecule type" value="Genomic_DNA"/>
</dbReference>
<evidence type="ECO:0000313" key="2">
    <source>
        <dbReference type="Proteomes" id="UP000289340"/>
    </source>
</evidence>
<proteinExistence type="predicted"/>
<name>A0A445J4Z3_GLYSO</name>
<comment type="caution">
    <text evidence="1">The sequence shown here is derived from an EMBL/GenBank/DDBJ whole genome shotgun (WGS) entry which is preliminary data.</text>
</comment>
<keyword evidence="2" id="KW-1185">Reference proteome</keyword>